<proteinExistence type="predicted"/>
<reference evidence="2 3" key="1">
    <citation type="submission" date="2024-02" db="EMBL/GenBank/DDBJ databases">
        <title>Discinaceae phylogenomics.</title>
        <authorList>
            <person name="Dirks A.C."/>
            <person name="James T.Y."/>
        </authorList>
    </citation>
    <scope>NUCLEOTIDE SEQUENCE [LARGE SCALE GENOMIC DNA]</scope>
    <source>
        <strain evidence="2 3">ACD0624</strain>
    </source>
</reference>
<feature type="compositionally biased region" description="Polar residues" evidence="1">
    <location>
        <begin position="224"/>
        <end position="243"/>
    </location>
</feature>
<evidence type="ECO:0000313" key="3">
    <source>
        <dbReference type="Proteomes" id="UP001447188"/>
    </source>
</evidence>
<evidence type="ECO:0000256" key="1">
    <source>
        <dbReference type="SAM" id="MobiDB-lite"/>
    </source>
</evidence>
<comment type="caution">
    <text evidence="2">The sequence shown here is derived from an EMBL/GenBank/DDBJ whole genome shotgun (WGS) entry which is preliminary data.</text>
</comment>
<protein>
    <submittedName>
        <fullName evidence="2">Uncharacterized protein</fullName>
    </submittedName>
</protein>
<feature type="compositionally biased region" description="Polar residues" evidence="1">
    <location>
        <begin position="200"/>
        <end position="214"/>
    </location>
</feature>
<sequence>MNNTVFLQRVLNRLISTPFDTPKRQRSLTIRWLAYRSRDRSYMVPDTAVAIAPRDGTVRLWPTIVVEVANSQSYEYVLAKVKRWFRKSHGMVEVALVLKFTAKKPVKSEVEGVVESASESSSDDGNGAATLHDMSSDDLRDITLPLSPIPDSGDVAPSFLRPETQVMNPLSGPRSHDAPGSDSSLSSLEDESGSDMFPTASRQDTNSSVSSLEDNPQDADLTDDQNTATSSNPSTARTSSYHFSSRRHKRHVYLSGARQTILPLADPADPATR</sequence>
<gene>
    <name evidence="2" type="ORF">Q9L58_009209</name>
</gene>
<name>A0ABR3G7L0_9PEZI</name>
<feature type="region of interest" description="Disordered" evidence="1">
    <location>
        <begin position="109"/>
        <end position="133"/>
    </location>
</feature>
<organism evidence="2 3">
    <name type="scientific">Discina gigas</name>
    <dbReference type="NCBI Taxonomy" id="1032678"/>
    <lineage>
        <taxon>Eukaryota</taxon>
        <taxon>Fungi</taxon>
        <taxon>Dikarya</taxon>
        <taxon>Ascomycota</taxon>
        <taxon>Pezizomycotina</taxon>
        <taxon>Pezizomycetes</taxon>
        <taxon>Pezizales</taxon>
        <taxon>Discinaceae</taxon>
        <taxon>Discina</taxon>
    </lineage>
</organism>
<keyword evidence="3" id="KW-1185">Reference proteome</keyword>
<dbReference type="Proteomes" id="UP001447188">
    <property type="component" value="Unassembled WGS sequence"/>
</dbReference>
<accession>A0ABR3G7L0</accession>
<evidence type="ECO:0000313" key="2">
    <source>
        <dbReference type="EMBL" id="KAL0631924.1"/>
    </source>
</evidence>
<feature type="region of interest" description="Disordered" evidence="1">
    <location>
        <begin position="164"/>
        <end position="273"/>
    </location>
</feature>
<feature type="compositionally biased region" description="Low complexity" evidence="1">
    <location>
        <begin position="111"/>
        <end position="120"/>
    </location>
</feature>
<dbReference type="EMBL" id="JBBBZM010000200">
    <property type="protein sequence ID" value="KAL0631924.1"/>
    <property type="molecule type" value="Genomic_DNA"/>
</dbReference>